<protein>
    <submittedName>
        <fullName evidence="1">Uncharacterized protein</fullName>
    </submittedName>
</protein>
<dbReference type="AlphaFoldDB" id="A0A6A6I2W7"/>
<dbReference type="EMBL" id="ML987202">
    <property type="protein sequence ID" value="KAF2244824.1"/>
    <property type="molecule type" value="Genomic_DNA"/>
</dbReference>
<sequence>MSTHHVEVAALTSLTSKLSFLGLPSELRNKVYKEALTADSKLLYWLQTWEDDNPRQILTLLRVDYSLGCNNEPFNQLKYVNRQLYRETAGLELKFNTLSFYHYKSSTAALFTFAATITPSKLAWLTLVVVRAAGNCVSMRGPAPESPDISMIVYFCKQNPRVQLRYIFPRFKYPNGLAPLEFMGTGVALCVALKGDDTLHDVTPPDFAWPDDLIRMAKKWRANGGFGELFKGVTNFTVFPHYSHLDQSFVADCLSPGGFIEEFKNFCIKWAQSWIDHGITPAN</sequence>
<accession>A0A6A6I2W7</accession>
<evidence type="ECO:0000313" key="2">
    <source>
        <dbReference type="Proteomes" id="UP000800094"/>
    </source>
</evidence>
<dbReference type="GeneID" id="54587147"/>
<name>A0A6A6I2W7_9PLEO</name>
<proteinExistence type="predicted"/>
<dbReference type="PANTHER" id="PTHR42085">
    <property type="entry name" value="F-BOX DOMAIN-CONTAINING PROTEIN"/>
    <property type="match status" value="1"/>
</dbReference>
<reference evidence="1" key="1">
    <citation type="journal article" date="2020" name="Stud. Mycol.">
        <title>101 Dothideomycetes genomes: a test case for predicting lifestyles and emergence of pathogens.</title>
        <authorList>
            <person name="Haridas S."/>
            <person name="Albert R."/>
            <person name="Binder M."/>
            <person name="Bloem J."/>
            <person name="Labutti K."/>
            <person name="Salamov A."/>
            <person name="Andreopoulos B."/>
            <person name="Baker S."/>
            <person name="Barry K."/>
            <person name="Bills G."/>
            <person name="Bluhm B."/>
            <person name="Cannon C."/>
            <person name="Castanera R."/>
            <person name="Culley D."/>
            <person name="Daum C."/>
            <person name="Ezra D."/>
            <person name="Gonzalez J."/>
            <person name="Henrissat B."/>
            <person name="Kuo A."/>
            <person name="Liang C."/>
            <person name="Lipzen A."/>
            <person name="Lutzoni F."/>
            <person name="Magnuson J."/>
            <person name="Mondo S."/>
            <person name="Nolan M."/>
            <person name="Ohm R."/>
            <person name="Pangilinan J."/>
            <person name="Park H.-J."/>
            <person name="Ramirez L."/>
            <person name="Alfaro M."/>
            <person name="Sun H."/>
            <person name="Tritt A."/>
            <person name="Yoshinaga Y."/>
            <person name="Zwiers L.-H."/>
            <person name="Turgeon B."/>
            <person name="Goodwin S."/>
            <person name="Spatafora J."/>
            <person name="Crous P."/>
            <person name="Grigoriev I."/>
        </authorList>
    </citation>
    <scope>NUCLEOTIDE SEQUENCE</scope>
    <source>
        <strain evidence="1">CBS 122368</strain>
    </source>
</reference>
<dbReference type="Proteomes" id="UP000800094">
    <property type="component" value="Unassembled WGS sequence"/>
</dbReference>
<dbReference type="OrthoDB" id="3763763at2759"/>
<evidence type="ECO:0000313" key="1">
    <source>
        <dbReference type="EMBL" id="KAF2244824.1"/>
    </source>
</evidence>
<gene>
    <name evidence="1" type="ORF">BU26DRAFT_568819</name>
</gene>
<keyword evidence="2" id="KW-1185">Reference proteome</keyword>
<dbReference type="RefSeq" id="XP_033679828.1">
    <property type="nucleotide sequence ID" value="XM_033833817.1"/>
</dbReference>
<dbReference type="PANTHER" id="PTHR42085:SF1">
    <property type="entry name" value="F-BOX DOMAIN-CONTAINING PROTEIN"/>
    <property type="match status" value="1"/>
</dbReference>
<organism evidence="1 2">
    <name type="scientific">Trematosphaeria pertusa</name>
    <dbReference type="NCBI Taxonomy" id="390896"/>
    <lineage>
        <taxon>Eukaryota</taxon>
        <taxon>Fungi</taxon>
        <taxon>Dikarya</taxon>
        <taxon>Ascomycota</taxon>
        <taxon>Pezizomycotina</taxon>
        <taxon>Dothideomycetes</taxon>
        <taxon>Pleosporomycetidae</taxon>
        <taxon>Pleosporales</taxon>
        <taxon>Massarineae</taxon>
        <taxon>Trematosphaeriaceae</taxon>
        <taxon>Trematosphaeria</taxon>
    </lineage>
</organism>
<dbReference type="InterPro" id="IPR038883">
    <property type="entry name" value="AN11006-like"/>
</dbReference>